<organism evidence="12 13">
    <name type="scientific">Campylobacter anatolicus</name>
    <dbReference type="NCBI Taxonomy" id="2829105"/>
    <lineage>
        <taxon>Bacteria</taxon>
        <taxon>Pseudomonadati</taxon>
        <taxon>Campylobacterota</taxon>
        <taxon>Epsilonproteobacteria</taxon>
        <taxon>Campylobacterales</taxon>
        <taxon>Campylobacteraceae</taxon>
        <taxon>Campylobacter</taxon>
    </lineage>
</organism>
<dbReference type="PIRSF" id="PIRSF006293">
    <property type="entry name" value="ExsB"/>
    <property type="match status" value="1"/>
</dbReference>
<keyword evidence="6 11" id="KW-0862">Zinc</keyword>
<dbReference type="RefSeq" id="WP_212141313.1">
    <property type="nucleotide sequence ID" value="NZ_JAGSSW010000001.1"/>
</dbReference>
<dbReference type="CDD" id="cd01995">
    <property type="entry name" value="QueC-like"/>
    <property type="match status" value="1"/>
</dbReference>
<keyword evidence="7 11" id="KW-0067">ATP-binding</keyword>
<gene>
    <name evidence="11 12" type="primary">queC</name>
    <name evidence="12" type="ORF">KDD93_00265</name>
</gene>
<comment type="caution">
    <text evidence="12">The sequence shown here is derived from an EMBL/GenBank/DDBJ whole genome shotgun (WGS) entry which is preliminary data.</text>
</comment>
<sequence length="249" mass="27386">MKKAVCIMSGGMDSTLCATIAKHEGYEIVALHFDYNQRTMRREKVAFEQICDRLGITTKLNLDVSFIADIGGSSLTDMSIQVPKNGESLSELKNSNIKNDRENLSDTENSNIQKDSQDVPNTYVPFRNGIFVSIATALAEKHGASAIFIGVVEEDGSGYPDCTASFISKINNAINVGTAKNTNIEIITPLINLNKSQIVARSLELGSPLELTWSCYENDDEACGVCDSCRLRLRGFKMANTQDPIRYKI</sequence>
<keyword evidence="4 11" id="KW-0547">Nucleotide-binding</keyword>
<keyword evidence="2 11" id="KW-0436">Ligase</keyword>
<dbReference type="HAMAP" id="MF_01633">
    <property type="entry name" value="QueC"/>
    <property type="match status" value="1"/>
</dbReference>
<dbReference type="EC" id="6.3.4.20" evidence="9 11"/>
<reference evidence="12 13" key="1">
    <citation type="submission" date="2021-04" db="EMBL/GenBank/DDBJ databases">
        <title>Molecular and phenotypic characterization and identification of bacterial isolates recovered from the Anatolian ground squirrels (Spermophilus xanthoprymnus) and which have the potential to form a new species in the Campylobacter genus.</title>
        <authorList>
            <person name="Aydin F."/>
            <person name="Abay S."/>
            <person name="Kayman T."/>
            <person name="Karakaya E."/>
            <person name="Mustak H.K."/>
            <person name="Mustak I.B."/>
            <person name="Bilgin N."/>
            <person name="Duzler A."/>
            <person name="Sahin O."/>
            <person name="Guran O."/>
            <person name="Saticioglu I.B."/>
        </authorList>
    </citation>
    <scope>NUCLEOTIDE SEQUENCE [LARGE SCALE GENOMIC DNA]</scope>
    <source>
        <strain evidence="13">faydin-G24</strain>
    </source>
</reference>
<evidence type="ECO:0000256" key="6">
    <source>
        <dbReference type="ARBA" id="ARBA00022833"/>
    </source>
</evidence>
<evidence type="ECO:0000256" key="9">
    <source>
        <dbReference type="ARBA" id="ARBA00039149"/>
    </source>
</evidence>
<dbReference type="Gene3D" id="3.40.50.620">
    <property type="entry name" value="HUPs"/>
    <property type="match status" value="1"/>
</dbReference>
<evidence type="ECO:0000256" key="4">
    <source>
        <dbReference type="ARBA" id="ARBA00022741"/>
    </source>
</evidence>
<feature type="binding site" evidence="11">
    <location>
        <begin position="8"/>
        <end position="18"/>
    </location>
    <ligand>
        <name>ATP</name>
        <dbReference type="ChEBI" id="CHEBI:30616"/>
    </ligand>
</feature>
<evidence type="ECO:0000256" key="8">
    <source>
        <dbReference type="ARBA" id="ARBA00037993"/>
    </source>
</evidence>
<feature type="binding site" evidence="11">
    <location>
        <position position="229"/>
    </location>
    <ligand>
        <name>Zn(2+)</name>
        <dbReference type="ChEBI" id="CHEBI:29105"/>
    </ligand>
</feature>
<evidence type="ECO:0000256" key="5">
    <source>
        <dbReference type="ARBA" id="ARBA00022785"/>
    </source>
</evidence>
<comment type="catalytic activity">
    <reaction evidence="10 11">
        <text>7-carboxy-7-carbaguanine + NH4(+) + 2 ATP = 7-cyano-7-carbaguanine + 2 AMP + 2 diphosphate + 2 H(+)</text>
        <dbReference type="Rhea" id="RHEA:27982"/>
        <dbReference type="ChEBI" id="CHEBI:15378"/>
        <dbReference type="ChEBI" id="CHEBI:28938"/>
        <dbReference type="ChEBI" id="CHEBI:30616"/>
        <dbReference type="ChEBI" id="CHEBI:33019"/>
        <dbReference type="ChEBI" id="CHEBI:45075"/>
        <dbReference type="ChEBI" id="CHEBI:61036"/>
        <dbReference type="ChEBI" id="CHEBI:456215"/>
        <dbReference type="EC" id="6.3.4.20"/>
    </reaction>
</comment>
<dbReference type="PANTHER" id="PTHR42914:SF1">
    <property type="entry name" value="7-CYANO-7-DEAZAGUANINE SYNTHASE"/>
    <property type="match status" value="1"/>
</dbReference>
<dbReference type="NCBIfam" id="TIGR00364">
    <property type="entry name" value="7-cyano-7-deazaguanine synthase QueC"/>
    <property type="match status" value="1"/>
</dbReference>
<evidence type="ECO:0000256" key="3">
    <source>
        <dbReference type="ARBA" id="ARBA00022723"/>
    </source>
</evidence>
<dbReference type="GO" id="GO:0016874">
    <property type="term" value="F:ligase activity"/>
    <property type="evidence" value="ECO:0007669"/>
    <property type="project" value="UniProtKB-KW"/>
</dbReference>
<comment type="cofactor">
    <cofactor evidence="11">
        <name>Zn(2+)</name>
        <dbReference type="ChEBI" id="CHEBI:29105"/>
    </cofactor>
    <text evidence="11">Binds 1 zinc ion per subunit.</text>
</comment>
<evidence type="ECO:0000256" key="10">
    <source>
        <dbReference type="ARBA" id="ARBA00047890"/>
    </source>
</evidence>
<feature type="binding site" evidence="11">
    <location>
        <position position="226"/>
    </location>
    <ligand>
        <name>Zn(2+)</name>
        <dbReference type="ChEBI" id="CHEBI:29105"/>
    </ligand>
</feature>
<evidence type="ECO:0000256" key="7">
    <source>
        <dbReference type="ARBA" id="ARBA00022840"/>
    </source>
</evidence>
<feature type="binding site" evidence="11">
    <location>
        <position position="215"/>
    </location>
    <ligand>
        <name>Zn(2+)</name>
        <dbReference type="ChEBI" id="CHEBI:29105"/>
    </ligand>
</feature>
<evidence type="ECO:0000256" key="11">
    <source>
        <dbReference type="HAMAP-Rule" id="MF_01633"/>
    </source>
</evidence>
<protein>
    <recommendedName>
        <fullName evidence="9 11">7-cyano-7-deazaguanine synthase</fullName>
        <ecNumber evidence="9 11">6.3.4.20</ecNumber>
    </recommendedName>
    <alternativeName>
        <fullName evidence="11">7-cyano-7-carbaguanine synthase</fullName>
    </alternativeName>
    <alternativeName>
        <fullName evidence="11">PreQ(0) synthase</fullName>
    </alternativeName>
    <alternativeName>
        <fullName evidence="11">Queuosine biosynthesis protein QueC</fullName>
    </alternativeName>
</protein>
<comment type="pathway">
    <text evidence="1 11">Purine metabolism; 7-cyano-7-deazaguanine biosynthesis.</text>
</comment>
<feature type="binding site" evidence="11">
    <location>
        <position position="223"/>
    </location>
    <ligand>
        <name>Zn(2+)</name>
        <dbReference type="ChEBI" id="CHEBI:29105"/>
    </ligand>
</feature>
<dbReference type="EMBL" id="JAGSSW010000001">
    <property type="protein sequence ID" value="MBR8463009.1"/>
    <property type="molecule type" value="Genomic_DNA"/>
</dbReference>
<evidence type="ECO:0000256" key="1">
    <source>
        <dbReference type="ARBA" id="ARBA00005061"/>
    </source>
</evidence>
<dbReference type="SUPFAM" id="SSF52402">
    <property type="entry name" value="Adenine nucleotide alpha hydrolases-like"/>
    <property type="match status" value="1"/>
</dbReference>
<accession>A0ABS5HFH0</accession>
<dbReference type="InterPro" id="IPR018317">
    <property type="entry name" value="QueC"/>
</dbReference>
<name>A0ABS5HFH0_9BACT</name>
<dbReference type="Pfam" id="PF06508">
    <property type="entry name" value="QueC"/>
    <property type="match status" value="1"/>
</dbReference>
<evidence type="ECO:0000256" key="2">
    <source>
        <dbReference type="ARBA" id="ARBA00022598"/>
    </source>
</evidence>
<dbReference type="Proteomes" id="UP000682951">
    <property type="component" value="Unassembled WGS sequence"/>
</dbReference>
<keyword evidence="13" id="KW-1185">Reference proteome</keyword>
<evidence type="ECO:0000313" key="13">
    <source>
        <dbReference type="Proteomes" id="UP000682951"/>
    </source>
</evidence>
<proteinExistence type="inferred from homology"/>
<keyword evidence="5 11" id="KW-0671">Queuosine biosynthesis</keyword>
<dbReference type="PANTHER" id="PTHR42914">
    <property type="entry name" value="7-CYANO-7-DEAZAGUANINE SYNTHASE"/>
    <property type="match status" value="1"/>
</dbReference>
<comment type="function">
    <text evidence="11">Catalyzes the ATP-dependent conversion of 7-carboxy-7-deazaguanine (CDG) to 7-cyano-7-deazaguanine (preQ(0)).</text>
</comment>
<comment type="similarity">
    <text evidence="8 11">Belongs to the QueC family.</text>
</comment>
<dbReference type="InterPro" id="IPR014729">
    <property type="entry name" value="Rossmann-like_a/b/a_fold"/>
</dbReference>
<evidence type="ECO:0000313" key="12">
    <source>
        <dbReference type="EMBL" id="MBR8463009.1"/>
    </source>
</evidence>
<keyword evidence="3 11" id="KW-0479">Metal-binding</keyword>